<dbReference type="AlphaFoldDB" id="A0A835YH84"/>
<comment type="caution">
    <text evidence="3">The sequence shown here is derived from an EMBL/GenBank/DDBJ whole genome shotgun (WGS) entry which is preliminary data.</text>
</comment>
<gene>
    <name evidence="3" type="ORF">HYH03_000287</name>
</gene>
<reference evidence="3" key="1">
    <citation type="journal article" date="2020" name="bioRxiv">
        <title>Comparative genomics of Chlamydomonas.</title>
        <authorList>
            <person name="Craig R.J."/>
            <person name="Hasan A.R."/>
            <person name="Ness R.W."/>
            <person name="Keightley P.D."/>
        </authorList>
    </citation>
    <scope>NUCLEOTIDE SEQUENCE</scope>
    <source>
        <strain evidence="3">CCAP 11/70</strain>
    </source>
</reference>
<accession>A0A835YH84</accession>
<keyword evidence="4" id="KW-1185">Reference proteome</keyword>
<feature type="region of interest" description="Disordered" evidence="1">
    <location>
        <begin position="145"/>
        <end position="176"/>
    </location>
</feature>
<feature type="chain" id="PRO_5032652432" evidence="2">
    <location>
        <begin position="25"/>
        <end position="570"/>
    </location>
</feature>
<organism evidence="3 4">
    <name type="scientific">Edaphochlamys debaryana</name>
    <dbReference type="NCBI Taxonomy" id="47281"/>
    <lineage>
        <taxon>Eukaryota</taxon>
        <taxon>Viridiplantae</taxon>
        <taxon>Chlorophyta</taxon>
        <taxon>core chlorophytes</taxon>
        <taxon>Chlorophyceae</taxon>
        <taxon>CS clade</taxon>
        <taxon>Chlamydomonadales</taxon>
        <taxon>Chlamydomonadales incertae sedis</taxon>
        <taxon>Edaphochlamys</taxon>
    </lineage>
</organism>
<feature type="signal peptide" evidence="2">
    <location>
        <begin position="1"/>
        <end position="24"/>
    </location>
</feature>
<name>A0A835YH84_9CHLO</name>
<dbReference type="EMBL" id="JAEHOE010000001">
    <property type="protein sequence ID" value="KAG2501787.1"/>
    <property type="molecule type" value="Genomic_DNA"/>
</dbReference>
<feature type="compositionally biased region" description="Pro residues" evidence="1">
    <location>
        <begin position="293"/>
        <end position="318"/>
    </location>
</feature>
<dbReference type="Proteomes" id="UP000612055">
    <property type="component" value="Unassembled WGS sequence"/>
</dbReference>
<protein>
    <submittedName>
        <fullName evidence="3">Uncharacterized protein</fullName>
    </submittedName>
</protein>
<sequence length="570" mass="59756">MSPPMRKITLVLAISLATLLSVASHELEMDNPPPIDEGDDIFIPYWSPPPPSPPSQPPPPPGPYGPYGPYGSYGYGGYPSPAPAPPPAGRDLIFSTWYCGTKGGEGLDTASDAALASSLPPQLHWLSEVAVTGLAVLQTMQSSYDQGQAQGPLHGSHPPEPPGSNATAPSPLPTRRLALSSTGADRVQWVAACCTGRLYGNAVQRLNLYTAGMELRMLGGQPAWCLNPLPYTRVPPGYLLAGFETQSPPRGERPGPGGPGGPAGPGGPGGSGPPPDAWVHRIRFVFARQPERLLPPQPPSPPSPAPPYPPSGPYMPEPPEGEPGAPDGEAEPLAPPDVPEWPQAEPPAEVPIYGDASPPPEGDPVFRYSPWVCGHRLPPGFDHDSHLYAYASDRTSSEIYSTPLIGFQGQSTSRRCGHPTCPDQLLGLLAWAQAVYEGPAVGQIHGDYALSGGLDSGTPVHQIRWDPAGPDRIVGVSACCSEEGDRGAAVQRLVLFTADGGVRQVGSGRGTCPGALAPVAPVPEGYRLGGIETVAPMRGRLAGVMVRVRYVFVLVPRPEEGAYPSPPAYP</sequence>
<keyword evidence="2" id="KW-0732">Signal</keyword>
<feature type="region of interest" description="Disordered" evidence="1">
    <location>
        <begin position="240"/>
        <end position="277"/>
    </location>
</feature>
<proteinExistence type="predicted"/>
<feature type="compositionally biased region" description="Gly residues" evidence="1">
    <location>
        <begin position="254"/>
        <end position="270"/>
    </location>
</feature>
<evidence type="ECO:0000313" key="3">
    <source>
        <dbReference type="EMBL" id="KAG2501787.1"/>
    </source>
</evidence>
<dbReference type="OrthoDB" id="539660at2759"/>
<feature type="compositionally biased region" description="Pro residues" evidence="1">
    <location>
        <begin position="46"/>
        <end position="65"/>
    </location>
</feature>
<evidence type="ECO:0000256" key="1">
    <source>
        <dbReference type="SAM" id="MobiDB-lite"/>
    </source>
</evidence>
<feature type="region of interest" description="Disordered" evidence="1">
    <location>
        <begin position="292"/>
        <end position="361"/>
    </location>
</feature>
<evidence type="ECO:0000256" key="2">
    <source>
        <dbReference type="SAM" id="SignalP"/>
    </source>
</evidence>
<feature type="region of interest" description="Disordered" evidence="1">
    <location>
        <begin position="30"/>
        <end position="65"/>
    </location>
</feature>
<evidence type="ECO:0000313" key="4">
    <source>
        <dbReference type="Proteomes" id="UP000612055"/>
    </source>
</evidence>
<feature type="compositionally biased region" description="Pro residues" evidence="1">
    <location>
        <begin position="333"/>
        <end position="349"/>
    </location>
</feature>